<proteinExistence type="evidence at transcript level"/>
<reference evidence="1" key="6">
    <citation type="submission" date="2004-03" db="EMBL/GenBank/DDBJ databases">
        <authorList>
            <person name="Arakawa T."/>
            <person name="Carninci P."/>
            <person name="Fukuda S."/>
            <person name="Hashizume W."/>
            <person name="Hayashida K."/>
            <person name="Hori F."/>
            <person name="Iida J."/>
            <person name="Imamura K."/>
            <person name="Imotani K."/>
            <person name="Itoh M."/>
            <person name="Kanagawa S."/>
            <person name="Kawai J."/>
            <person name="Kojima M."/>
            <person name="Konno H."/>
            <person name="Murata M."/>
            <person name="Nakamura M."/>
            <person name="Ninomiya N."/>
            <person name="Nishiyori H."/>
            <person name="Nomura K."/>
            <person name="Ohno M."/>
            <person name="Sakazume N."/>
            <person name="Sano H."/>
            <person name="Sasaki D."/>
            <person name="Shibata K."/>
            <person name="Shiraki T."/>
            <person name="Tagami M."/>
            <person name="Tagami Y."/>
            <person name="Waki K."/>
            <person name="Watahiki A."/>
            <person name="Muramatsu M."/>
            <person name="Hayashizaki Y."/>
        </authorList>
    </citation>
    <scope>NUCLEOTIDE SEQUENCE</scope>
    <source>
        <tissue evidence="1">Mammary gland</tissue>
    </source>
</reference>
<reference evidence="1" key="5">
    <citation type="journal article" date="2002" name="Nature">
        <title>Analysis of the mouse transcriptome based on functional annotation of 60,770 full-length cDNAs.</title>
        <authorList>
            <consortium name="The FANTOM Consortium and the RIKEN Genome Exploration Research Group Phase I and II Team"/>
        </authorList>
    </citation>
    <scope>NUCLEOTIDE SEQUENCE</scope>
    <source>
        <tissue evidence="1">Mammary gland</tissue>
    </source>
</reference>
<evidence type="ECO:0000313" key="1">
    <source>
        <dbReference type="EMBL" id="BAE26307.1"/>
    </source>
</evidence>
<reference evidence="1" key="3">
    <citation type="journal article" date="2000" name="Genome Res.">
        <title>RIKEN integrated sequence analysis (RISA) system--384-format sequencing pipeline with 384 multicapillary sequencer.</title>
        <authorList>
            <person name="Shibata K."/>
            <person name="Itoh M."/>
            <person name="Aizawa K."/>
            <person name="Nagaoka S."/>
            <person name="Sasaki N."/>
            <person name="Carninci P."/>
            <person name="Konno H."/>
            <person name="Akiyama J."/>
            <person name="Nishi K."/>
            <person name="Kitsunai T."/>
            <person name="Tashiro H."/>
            <person name="Itoh M."/>
            <person name="Sumi N."/>
            <person name="Ishii Y."/>
            <person name="Nakamura S."/>
            <person name="Hazama M."/>
            <person name="Nishine T."/>
            <person name="Harada A."/>
            <person name="Yamamoto R."/>
            <person name="Matsumoto H."/>
            <person name="Sakaguchi S."/>
            <person name="Ikegami T."/>
            <person name="Kashiwagi K."/>
            <person name="Fujiwake S."/>
            <person name="Inoue K."/>
            <person name="Togawa Y."/>
            <person name="Izawa M."/>
            <person name="Ohara E."/>
            <person name="Watahiki M."/>
            <person name="Yoneda Y."/>
            <person name="Ishikawa T."/>
            <person name="Ozawa K."/>
            <person name="Tanaka T."/>
            <person name="Matsuura S."/>
            <person name="Kawai J."/>
            <person name="Okazaki Y."/>
            <person name="Muramatsu M."/>
            <person name="Inoue Y."/>
            <person name="Kira A."/>
            <person name="Hayashizaki Y."/>
        </authorList>
    </citation>
    <scope>NUCLEOTIDE SEQUENCE</scope>
    <source>
        <tissue evidence="1">Mammary gland</tissue>
    </source>
</reference>
<reference evidence="1" key="8">
    <citation type="journal article" date="2005" name="Science">
        <title>Antisense Transcription in the Mammalian Transcriptome.</title>
        <authorList>
            <consortium name="RIKEN Genome Exploration Research Group and Genome Science Group (Genome Network Project Core Group) and the FANTOM Consortium"/>
        </authorList>
    </citation>
    <scope>NUCLEOTIDE SEQUENCE</scope>
    <source>
        <tissue evidence="1">Mammary gland</tissue>
    </source>
</reference>
<dbReference type="EMBL" id="AK145218">
    <property type="protein sequence ID" value="BAE26307.1"/>
    <property type="molecule type" value="mRNA"/>
</dbReference>
<protein>
    <submittedName>
        <fullName evidence="1">Uncharacterized protein</fullName>
    </submittedName>
</protein>
<dbReference type="AGR" id="MGI:3641623"/>
<name>Q3ULZ1_MOUSE</name>
<reference evidence="1" key="7">
    <citation type="journal article" date="2005" name="Science">
        <title>The Transcriptional Landscape of the Mammalian Genome.</title>
        <authorList>
            <consortium name="The FANTOM Consortium"/>
            <consortium name="Riken Genome Exploration Research Group and Genome Science Group (Genome Network Project Core Group)"/>
        </authorList>
    </citation>
    <scope>NUCLEOTIDE SEQUENCE</scope>
    <source>
        <tissue evidence="1">Mammary gland</tissue>
    </source>
</reference>
<reference evidence="1" key="4">
    <citation type="journal article" date="2001" name="Nature">
        <title>Functional annotation of a full-length mouse cDNA collection.</title>
        <authorList>
            <consortium name="The RIKEN Genome Exploration Research Group Phase II Team and the FANTOM Consortium"/>
        </authorList>
    </citation>
    <scope>NUCLEOTIDE SEQUENCE</scope>
    <source>
        <tissue evidence="1">Mammary gland</tissue>
    </source>
</reference>
<accession>Q3ULZ1</accession>
<reference evidence="1" key="2">
    <citation type="journal article" date="2000" name="Genome Res.">
        <title>Normalization and subtraction of cap-trapper-selected cDNAs to prepare full-length cDNA libraries for rapid discovery of new genes.</title>
        <authorList>
            <person name="Carninci P."/>
            <person name="Shibata Y."/>
            <person name="Hayatsu N."/>
            <person name="Sugahara Y."/>
            <person name="Shibata K."/>
            <person name="Itoh M."/>
            <person name="Konno H."/>
            <person name="Okazaki Y."/>
            <person name="Muramatsu M."/>
            <person name="Hayashizaki Y."/>
        </authorList>
    </citation>
    <scope>NUCLEOTIDE SEQUENCE</scope>
    <source>
        <tissue evidence="1">Mammary gland</tissue>
    </source>
</reference>
<reference evidence="1" key="1">
    <citation type="journal article" date="1999" name="Methods Enzymol.">
        <title>High-efficiency full-length cDNA cloning.</title>
        <authorList>
            <person name="Carninci P."/>
            <person name="Hayashizaki Y."/>
        </authorList>
    </citation>
    <scope>NUCLEOTIDE SEQUENCE</scope>
    <source>
        <tissue evidence="1">Mammary gland</tissue>
    </source>
</reference>
<gene>
    <name evidence="2" type="primary">Gm10863</name>
</gene>
<dbReference type="MGI" id="MGI:3641623">
    <property type="gene designation" value="Gm10863"/>
</dbReference>
<organism evidence="1">
    <name type="scientific">Mus musculus</name>
    <name type="common">Mouse</name>
    <dbReference type="NCBI Taxonomy" id="10090"/>
    <lineage>
        <taxon>Eukaryota</taxon>
        <taxon>Metazoa</taxon>
        <taxon>Chordata</taxon>
        <taxon>Craniata</taxon>
        <taxon>Vertebrata</taxon>
        <taxon>Euteleostomi</taxon>
        <taxon>Mammalia</taxon>
        <taxon>Eutheria</taxon>
        <taxon>Euarchontoglires</taxon>
        <taxon>Glires</taxon>
        <taxon>Rodentia</taxon>
        <taxon>Myomorpha</taxon>
        <taxon>Muroidea</taxon>
        <taxon>Muridae</taxon>
        <taxon>Murinae</taxon>
        <taxon>Mus</taxon>
        <taxon>Mus</taxon>
    </lineage>
</organism>
<sequence>MEVITLQWSFYDRPQGHHMTNRTHLPQLGGGAASQRTCASPVSVVTWFQGRLHLTAPPLKRRHQYRCRPEDAVAVYVITKAGCYRNTQGPRIGTGGRSRSHNKAVKMTFMQNFNDVGELCVV</sequence>
<evidence type="ECO:0000313" key="2">
    <source>
        <dbReference type="MGI" id="MGI:3641623"/>
    </source>
</evidence>
<dbReference type="AlphaFoldDB" id="Q3ULZ1"/>